<dbReference type="InterPro" id="IPR004242">
    <property type="entry name" value="Transposase_21"/>
</dbReference>
<gene>
    <name evidence="2" type="ORF">CVT26_010514</name>
</gene>
<dbReference type="STRING" id="231916.A0A409Y0B9"/>
<evidence type="ECO:0000313" key="3">
    <source>
        <dbReference type="Proteomes" id="UP000284706"/>
    </source>
</evidence>
<evidence type="ECO:0000313" key="2">
    <source>
        <dbReference type="EMBL" id="PPQ96460.1"/>
    </source>
</evidence>
<dbReference type="AlphaFoldDB" id="A0A409Y0B9"/>
<sequence length="1078" mass="121211">MPACYCEFARCDGAKVSVAAFNRHKREDKITLFQSAVNLTEQIARHQEDTINAHLASGGRLGDNLPNQDVRPRDRPPRLETYQHMVHSRLHHLSIIEKEVGTLSDSVELGLLTLGAPKSREDVFPLSESSAAARDISSKLSSIAGRSPEVQEAKKSVSEQLFALMHKLREAKTCWKEMQSKLPATPRLRTPSTVYDTNSRSAPILPNSDPIIQVTIFTMAVLQVTLHLSRRGCRFLLGMIGLIVQLALLRNGSSLSVQDQKLLSDFPKDPETAVKHFLRNSKEVIYAVCPKFSCQKLYAPSFYASSPVPLYPAYCSHCKVKNGDSCGTRLTRPRFFGDVKVEVPIKRFIGFSFKDYIASLTSRVGFEEYMDQASAFDARDQTPMRDFFNGKFFRDFLGPDGKPFRSTSGPEGRYCFSLGFDFFNPLSNKQSGKKVSCGVISLVCLNLPIHLRYKPENMFLAGIIPGPKEPPLDASNHYLTPIVDELVEFWKPGVRFSQTVKCPEGRLIMCALILVICDLPAARKISGFASYNSEHFCNVCCCRLSKPGLQNTDFFHWEIRTDEEYRNAMEEYDTALTDESKEEKFRKNGIRCSELRRLTYFDMVNSVVVDPAHNHFLGLINEHFTNILGLRVKPFREGPTIEIKFSDATQNLPNNTMKGIERREAQNETREPGATTSTLCGHVLQPNEMEAIHMDLQQLLTPSWMTSVPLNLGQASHGKLKADQWRALGTTHLAIALIRLWSLTTANDERSRKCYEVMKVTLSLISAIILATSHEVSTANADAYLDHMLDYLNGIKRLFPGYKLKPNHHMALHIHRYLILFGPVHTWWAFPFERLVGSLQRIPNNGKVGDMEDTMAYGYARMSNLQTLLSTSGCPEIIQNSRPLFEALFCSQLRDRVQTIVRPEMLSNRKAEVAGGTQRSLPPDLRFAFTRSNIEPPLRALLPSTIVISGLIYTTSNKHSGNSCAMITYGDSPEPIPAQVVYIVRFRSSAGPLLTYLAIRCHKTAFVTRDPYLCFPALKAQLWSACLSDLELVSPSQVVCHYACLPLNFEGQELVVAMSLSRTIILYCDEEENVNSDE</sequence>
<dbReference type="PANTHER" id="PTHR46579:SF1">
    <property type="entry name" value="F5_8 TYPE C DOMAIN-CONTAINING PROTEIN"/>
    <property type="match status" value="1"/>
</dbReference>
<dbReference type="InParanoid" id="A0A409Y0B9"/>
<protein>
    <recommendedName>
        <fullName evidence="4">DUF4218 domain-containing protein</fullName>
    </recommendedName>
</protein>
<name>A0A409Y0B9_9AGAR</name>
<dbReference type="EMBL" id="NHYE01001369">
    <property type="protein sequence ID" value="PPQ96460.1"/>
    <property type="molecule type" value="Genomic_DNA"/>
</dbReference>
<dbReference type="Proteomes" id="UP000284706">
    <property type="component" value="Unassembled WGS sequence"/>
</dbReference>
<evidence type="ECO:0008006" key="4">
    <source>
        <dbReference type="Google" id="ProtNLM"/>
    </source>
</evidence>
<organism evidence="2 3">
    <name type="scientific">Gymnopilus dilepis</name>
    <dbReference type="NCBI Taxonomy" id="231916"/>
    <lineage>
        <taxon>Eukaryota</taxon>
        <taxon>Fungi</taxon>
        <taxon>Dikarya</taxon>
        <taxon>Basidiomycota</taxon>
        <taxon>Agaricomycotina</taxon>
        <taxon>Agaricomycetes</taxon>
        <taxon>Agaricomycetidae</taxon>
        <taxon>Agaricales</taxon>
        <taxon>Agaricineae</taxon>
        <taxon>Hymenogastraceae</taxon>
        <taxon>Gymnopilus</taxon>
    </lineage>
</organism>
<comment type="caution">
    <text evidence="2">The sequence shown here is derived from an EMBL/GenBank/DDBJ whole genome shotgun (WGS) entry which is preliminary data.</text>
</comment>
<accession>A0A409Y0B9</accession>
<dbReference type="OrthoDB" id="3247418at2759"/>
<dbReference type="PANTHER" id="PTHR46579">
    <property type="entry name" value="F5/8 TYPE C DOMAIN-CONTAINING PROTEIN-RELATED"/>
    <property type="match status" value="1"/>
</dbReference>
<proteinExistence type="predicted"/>
<dbReference type="Pfam" id="PF02992">
    <property type="entry name" value="Transposase_21"/>
    <property type="match status" value="1"/>
</dbReference>
<keyword evidence="3" id="KW-1185">Reference proteome</keyword>
<feature type="region of interest" description="Disordered" evidence="1">
    <location>
        <begin position="56"/>
        <end position="75"/>
    </location>
</feature>
<reference evidence="2 3" key="1">
    <citation type="journal article" date="2018" name="Evol. Lett.">
        <title>Horizontal gene cluster transfer increased hallucinogenic mushroom diversity.</title>
        <authorList>
            <person name="Reynolds H.T."/>
            <person name="Vijayakumar V."/>
            <person name="Gluck-Thaler E."/>
            <person name="Korotkin H.B."/>
            <person name="Matheny P.B."/>
            <person name="Slot J.C."/>
        </authorList>
    </citation>
    <scope>NUCLEOTIDE SEQUENCE [LARGE SCALE GENOMIC DNA]</scope>
    <source>
        <strain evidence="2 3">SRW20</strain>
    </source>
</reference>
<evidence type="ECO:0000256" key="1">
    <source>
        <dbReference type="SAM" id="MobiDB-lite"/>
    </source>
</evidence>